<dbReference type="Gene3D" id="1.20.120.160">
    <property type="entry name" value="HPT domain"/>
    <property type="match status" value="1"/>
</dbReference>
<dbReference type="InterPro" id="IPR002545">
    <property type="entry name" value="CheW-lke_dom"/>
</dbReference>
<keyword evidence="9" id="KW-0067">ATP-binding</keyword>
<dbReference type="GO" id="GO:0006935">
    <property type="term" value="P:chemotaxis"/>
    <property type="evidence" value="ECO:0007669"/>
    <property type="project" value="UniProtKB-KW"/>
</dbReference>
<evidence type="ECO:0000259" key="15">
    <source>
        <dbReference type="PROSITE" id="PS50894"/>
    </source>
</evidence>
<evidence type="ECO:0000256" key="4">
    <source>
        <dbReference type="ARBA" id="ARBA00022500"/>
    </source>
</evidence>
<comment type="caution">
    <text evidence="16">The sequence shown here is derived from an EMBL/GenBank/DDBJ whole genome shotgun (WGS) entry which is preliminary data.</text>
</comment>
<evidence type="ECO:0000256" key="12">
    <source>
        <dbReference type="PROSITE-ProRule" id="PRU00110"/>
    </source>
</evidence>
<keyword evidence="4" id="KW-0145">Chemotaxis</keyword>
<keyword evidence="6" id="KW-0808">Transferase</keyword>
<evidence type="ECO:0000256" key="5">
    <source>
        <dbReference type="ARBA" id="ARBA00022553"/>
    </source>
</evidence>
<dbReference type="SUPFAM" id="SSF55874">
    <property type="entry name" value="ATPase domain of HSP90 chaperone/DNA topoisomerase II/histidine kinase"/>
    <property type="match status" value="1"/>
</dbReference>
<dbReference type="SUPFAM" id="SSF47226">
    <property type="entry name" value="Histidine-containing phosphotransfer domain, HPT domain"/>
    <property type="match status" value="1"/>
</dbReference>
<keyword evidence="8" id="KW-0418">Kinase</keyword>
<dbReference type="GO" id="GO:0005737">
    <property type="term" value="C:cytoplasm"/>
    <property type="evidence" value="ECO:0007669"/>
    <property type="project" value="InterPro"/>
</dbReference>
<dbReference type="Proteomes" id="UP000288096">
    <property type="component" value="Unassembled WGS sequence"/>
</dbReference>
<dbReference type="EC" id="2.7.13.3" evidence="2"/>
<dbReference type="FunFam" id="3.30.565.10:FF:000016">
    <property type="entry name" value="Chemotaxis protein CheA, putative"/>
    <property type="match status" value="1"/>
</dbReference>
<evidence type="ECO:0000256" key="3">
    <source>
        <dbReference type="ARBA" id="ARBA00021495"/>
    </source>
</evidence>
<dbReference type="PROSITE" id="PS50109">
    <property type="entry name" value="HIS_KIN"/>
    <property type="match status" value="1"/>
</dbReference>
<feature type="domain" description="HPt" evidence="15">
    <location>
        <begin position="1"/>
        <end position="99"/>
    </location>
</feature>
<dbReference type="PANTHER" id="PTHR43395:SF10">
    <property type="entry name" value="CHEMOTAXIS PROTEIN CHEA"/>
    <property type="match status" value="1"/>
</dbReference>
<dbReference type="InterPro" id="IPR036097">
    <property type="entry name" value="HisK_dim/P_sf"/>
</dbReference>
<dbReference type="Gene3D" id="2.30.30.40">
    <property type="entry name" value="SH3 Domains"/>
    <property type="match status" value="1"/>
</dbReference>
<dbReference type="Pfam" id="PF02518">
    <property type="entry name" value="HATPase_c"/>
    <property type="match status" value="1"/>
</dbReference>
<dbReference type="EMBL" id="BEXT01000001">
    <property type="protein sequence ID" value="GBC60047.1"/>
    <property type="molecule type" value="Genomic_DNA"/>
</dbReference>
<keyword evidence="17" id="KW-1185">Reference proteome</keyword>
<name>A0A401FSV3_9BACT</name>
<evidence type="ECO:0000259" key="14">
    <source>
        <dbReference type="PROSITE" id="PS50851"/>
    </source>
</evidence>
<dbReference type="InterPro" id="IPR036641">
    <property type="entry name" value="HPT_dom_sf"/>
</dbReference>
<reference evidence="17" key="2">
    <citation type="submission" date="2019-01" db="EMBL/GenBank/DDBJ databases">
        <title>Genome sequence of Desulfonema ishimotonii strain Tokyo 01.</title>
        <authorList>
            <person name="Fukui M."/>
        </authorList>
    </citation>
    <scope>NUCLEOTIDE SEQUENCE [LARGE SCALE GENOMIC DNA]</scope>
    <source>
        <strain evidence="17">Tokyo 01</strain>
    </source>
</reference>
<evidence type="ECO:0000256" key="9">
    <source>
        <dbReference type="ARBA" id="ARBA00022840"/>
    </source>
</evidence>
<sequence>MIEQYILESDDLLEKTEHHLCCIPETPEKAGEHLAEALRLIHSFKGHSGLLGFRDFEQLSHKMESLLEYFRENTGNCDDAIRTLLLRGIDCLREGLSALSGDGSVPLPDIGPLVQMMDDARTAAGPSEPKQRPGKRRTSGEILRNMSARLSIDRRDIRVDLEKLDAMVNLVGELVIAESTVTKNPDLKGIPLDNFERSAHNLRRIISDLRHVVMSARMVPLAKTFRRMNRLVHDLSARSGKQIRLRLIGEETEVDKTVIERIVDPLVHLIRNSVDHGIESPEGRHRSGKPGTGTITLEAGHEGGEVLIRLSDDGRGLDREKILARAIGQGLISDDEARLTGQETDHLIFEPGFSTSEDVTDVSGRGIGLDVVRQNIEKLKGRTEVESTPDRGTTFCLRIPLTLAVIDGMLIRIGSACFTIPLLSIRKSFRPHRRQITVTMSGHEMVHIHNRLLPVIRLHRLYKIKPEHRALDAGILIHVTSGPKSVCLFADDIIGHHQTVIRGMPEYIGSAHGISGCTILDHGRIGLILDIGHIIDMVEKQSEGLPQQ</sequence>
<gene>
    <name evidence="16" type="ORF">DENIS_0989</name>
</gene>
<keyword evidence="7" id="KW-0547">Nucleotide-binding</keyword>
<dbReference type="SMART" id="SM00387">
    <property type="entry name" value="HATPase_c"/>
    <property type="match status" value="1"/>
</dbReference>
<dbReference type="InterPro" id="IPR005467">
    <property type="entry name" value="His_kinase_dom"/>
</dbReference>
<proteinExistence type="predicted"/>
<evidence type="ECO:0000313" key="17">
    <source>
        <dbReference type="Proteomes" id="UP000288096"/>
    </source>
</evidence>
<dbReference type="InterPro" id="IPR036061">
    <property type="entry name" value="CheW-like_dom_sf"/>
</dbReference>
<dbReference type="Pfam" id="PF01584">
    <property type="entry name" value="CheW"/>
    <property type="match status" value="1"/>
</dbReference>
<dbReference type="PROSITE" id="PS50851">
    <property type="entry name" value="CHEW"/>
    <property type="match status" value="1"/>
</dbReference>
<evidence type="ECO:0000256" key="7">
    <source>
        <dbReference type="ARBA" id="ARBA00022741"/>
    </source>
</evidence>
<evidence type="ECO:0000256" key="2">
    <source>
        <dbReference type="ARBA" id="ARBA00012438"/>
    </source>
</evidence>
<dbReference type="InterPro" id="IPR004105">
    <property type="entry name" value="CheA-like_dim"/>
</dbReference>
<comment type="function">
    <text evidence="11">Involved in the transmission of sensory signals from the chemoreceptors to the flagellar motors. CheA is autophosphorylated; it can transfer its phosphate group to either CheB or CheY.</text>
</comment>
<dbReference type="CDD" id="cd16916">
    <property type="entry name" value="HATPase_CheA-like"/>
    <property type="match status" value="1"/>
</dbReference>
<dbReference type="InterPro" id="IPR008207">
    <property type="entry name" value="Sig_transdc_His_kin_Hpt_dom"/>
</dbReference>
<dbReference type="SMART" id="SM00260">
    <property type="entry name" value="CheW"/>
    <property type="match status" value="1"/>
</dbReference>
<dbReference type="InterPro" id="IPR037006">
    <property type="entry name" value="CheA-like_homodim_sf"/>
</dbReference>
<feature type="domain" description="Histidine kinase" evidence="13">
    <location>
        <begin position="198"/>
        <end position="403"/>
    </location>
</feature>
<dbReference type="Gene3D" id="1.10.287.560">
    <property type="entry name" value="Histidine kinase CheA-like, homodimeric domain"/>
    <property type="match status" value="1"/>
</dbReference>
<dbReference type="InterPro" id="IPR003594">
    <property type="entry name" value="HATPase_dom"/>
</dbReference>
<feature type="modified residue" description="Phosphohistidine" evidence="12">
    <location>
        <position position="42"/>
    </location>
</feature>
<evidence type="ECO:0000256" key="1">
    <source>
        <dbReference type="ARBA" id="ARBA00000085"/>
    </source>
</evidence>
<dbReference type="InterPro" id="IPR036890">
    <property type="entry name" value="HATPase_C_sf"/>
</dbReference>
<evidence type="ECO:0000259" key="13">
    <source>
        <dbReference type="PROSITE" id="PS50109"/>
    </source>
</evidence>
<organism evidence="16 17">
    <name type="scientific">Desulfonema ishimotonii</name>
    <dbReference type="NCBI Taxonomy" id="45657"/>
    <lineage>
        <taxon>Bacteria</taxon>
        <taxon>Pseudomonadati</taxon>
        <taxon>Thermodesulfobacteriota</taxon>
        <taxon>Desulfobacteria</taxon>
        <taxon>Desulfobacterales</taxon>
        <taxon>Desulfococcaceae</taxon>
        <taxon>Desulfonema</taxon>
    </lineage>
</organism>
<keyword evidence="5 12" id="KW-0597">Phosphoprotein</keyword>
<dbReference type="InterPro" id="IPR051315">
    <property type="entry name" value="Bact_Chemotaxis_CheA"/>
</dbReference>
<dbReference type="PRINTS" id="PR00344">
    <property type="entry name" value="BCTRLSENSOR"/>
</dbReference>
<feature type="domain" description="CheW-like" evidence="14">
    <location>
        <begin position="405"/>
        <end position="540"/>
    </location>
</feature>
<protein>
    <recommendedName>
        <fullName evidence="3">Chemotaxis protein CheA</fullName>
        <ecNumber evidence="2">2.7.13.3</ecNumber>
    </recommendedName>
</protein>
<keyword evidence="10" id="KW-0902">Two-component regulatory system</keyword>
<dbReference type="AlphaFoldDB" id="A0A401FSV3"/>
<dbReference type="Pfam" id="PF02895">
    <property type="entry name" value="H-kinase_dim"/>
    <property type="match status" value="1"/>
</dbReference>
<reference evidence="17" key="1">
    <citation type="submission" date="2017-11" db="EMBL/GenBank/DDBJ databases">
        <authorList>
            <person name="Watanabe M."/>
            <person name="Kojima H."/>
        </authorList>
    </citation>
    <scope>NUCLEOTIDE SEQUENCE [LARGE SCALE GENOMIC DNA]</scope>
    <source>
        <strain evidence="17">Tokyo 01</strain>
    </source>
</reference>
<dbReference type="Pfam" id="PF01627">
    <property type="entry name" value="Hpt"/>
    <property type="match status" value="1"/>
</dbReference>
<evidence type="ECO:0000256" key="11">
    <source>
        <dbReference type="ARBA" id="ARBA00035100"/>
    </source>
</evidence>
<dbReference type="SUPFAM" id="SSF50341">
    <property type="entry name" value="CheW-like"/>
    <property type="match status" value="1"/>
</dbReference>
<evidence type="ECO:0000256" key="8">
    <source>
        <dbReference type="ARBA" id="ARBA00022777"/>
    </source>
</evidence>
<accession>A0A401FSV3</accession>
<dbReference type="Gene3D" id="3.30.565.10">
    <property type="entry name" value="Histidine kinase-like ATPase, C-terminal domain"/>
    <property type="match status" value="1"/>
</dbReference>
<evidence type="ECO:0000256" key="10">
    <source>
        <dbReference type="ARBA" id="ARBA00023012"/>
    </source>
</evidence>
<dbReference type="InterPro" id="IPR004358">
    <property type="entry name" value="Sig_transdc_His_kin-like_C"/>
</dbReference>
<dbReference type="SMART" id="SM01231">
    <property type="entry name" value="H-kinase_dim"/>
    <property type="match status" value="1"/>
</dbReference>
<evidence type="ECO:0000256" key="6">
    <source>
        <dbReference type="ARBA" id="ARBA00022679"/>
    </source>
</evidence>
<dbReference type="GO" id="GO:0005524">
    <property type="term" value="F:ATP binding"/>
    <property type="evidence" value="ECO:0007669"/>
    <property type="project" value="UniProtKB-KW"/>
</dbReference>
<dbReference type="SUPFAM" id="SSF47384">
    <property type="entry name" value="Homodimeric domain of signal transducing histidine kinase"/>
    <property type="match status" value="1"/>
</dbReference>
<dbReference type="GO" id="GO:0000155">
    <property type="term" value="F:phosphorelay sensor kinase activity"/>
    <property type="evidence" value="ECO:0007669"/>
    <property type="project" value="InterPro"/>
</dbReference>
<evidence type="ECO:0000313" key="16">
    <source>
        <dbReference type="EMBL" id="GBC60047.1"/>
    </source>
</evidence>
<dbReference type="PANTHER" id="PTHR43395">
    <property type="entry name" value="SENSOR HISTIDINE KINASE CHEA"/>
    <property type="match status" value="1"/>
</dbReference>
<dbReference type="PROSITE" id="PS50894">
    <property type="entry name" value="HPT"/>
    <property type="match status" value="1"/>
</dbReference>
<comment type="catalytic activity">
    <reaction evidence="1">
        <text>ATP + protein L-histidine = ADP + protein N-phospho-L-histidine.</text>
        <dbReference type="EC" id="2.7.13.3"/>
    </reaction>
</comment>